<evidence type="ECO:0000256" key="1">
    <source>
        <dbReference type="SAM" id="MobiDB-lite"/>
    </source>
</evidence>
<comment type="caution">
    <text evidence="4">The sequence shown here is derived from an EMBL/GenBank/DDBJ whole genome shotgun (WGS) entry which is preliminary data.</text>
</comment>
<accession>A0A3E2HIL3</accession>
<keyword evidence="2" id="KW-1133">Transmembrane helix</keyword>
<feature type="non-terminal residue" evidence="4">
    <location>
        <position position="1"/>
    </location>
</feature>
<evidence type="ECO:0000313" key="5">
    <source>
        <dbReference type="Proteomes" id="UP000258309"/>
    </source>
</evidence>
<reference evidence="4 5" key="1">
    <citation type="submission" date="2018-05" db="EMBL/GenBank/DDBJ databases">
        <title>Draft genome sequence of Scytalidium lignicola DSM 105466, a ubiquitous saprotrophic fungus.</title>
        <authorList>
            <person name="Buettner E."/>
            <person name="Gebauer A.M."/>
            <person name="Hofrichter M."/>
            <person name="Liers C."/>
            <person name="Kellner H."/>
        </authorList>
    </citation>
    <scope>NUCLEOTIDE SEQUENCE [LARGE SCALE GENOMIC DNA]</scope>
    <source>
        <strain evidence="4 5">DSM 105466</strain>
    </source>
</reference>
<organism evidence="4 5">
    <name type="scientific">Scytalidium lignicola</name>
    <name type="common">Hyphomycete</name>
    <dbReference type="NCBI Taxonomy" id="5539"/>
    <lineage>
        <taxon>Eukaryota</taxon>
        <taxon>Fungi</taxon>
        <taxon>Dikarya</taxon>
        <taxon>Ascomycota</taxon>
        <taxon>Pezizomycotina</taxon>
        <taxon>Leotiomycetes</taxon>
        <taxon>Leotiomycetes incertae sedis</taxon>
        <taxon>Scytalidium</taxon>
    </lineage>
</organism>
<feature type="transmembrane region" description="Helical" evidence="2">
    <location>
        <begin position="141"/>
        <end position="160"/>
    </location>
</feature>
<keyword evidence="3" id="KW-0732">Signal</keyword>
<keyword evidence="2" id="KW-0472">Membrane</keyword>
<evidence type="ECO:0000256" key="2">
    <source>
        <dbReference type="SAM" id="Phobius"/>
    </source>
</evidence>
<feature type="region of interest" description="Disordered" evidence="1">
    <location>
        <begin position="91"/>
        <end position="110"/>
    </location>
</feature>
<feature type="region of interest" description="Disordered" evidence="1">
    <location>
        <begin position="59"/>
        <end position="78"/>
    </location>
</feature>
<protein>
    <submittedName>
        <fullName evidence="4">Uncharacterized protein</fullName>
    </submittedName>
</protein>
<gene>
    <name evidence="4" type="ORF">B7463_g3355</name>
</gene>
<evidence type="ECO:0000256" key="3">
    <source>
        <dbReference type="SAM" id="SignalP"/>
    </source>
</evidence>
<evidence type="ECO:0000313" key="4">
    <source>
        <dbReference type="EMBL" id="RFU32993.1"/>
    </source>
</evidence>
<keyword evidence="2" id="KW-0812">Transmembrane</keyword>
<dbReference type="Proteomes" id="UP000258309">
    <property type="component" value="Unassembled WGS sequence"/>
</dbReference>
<feature type="signal peptide" evidence="3">
    <location>
        <begin position="1"/>
        <end position="18"/>
    </location>
</feature>
<name>A0A3E2HIL3_SCYLI</name>
<sequence>MKPASPPSLLLFLQFTSAAPIAPYYRKGASEGCINGSPQQLSPKGFRCQIPVLKHSGPQHLSHVPLSSPPALEEEGDDEEAIWFDDKPIPSLQTMPAEEPRDVQPPRTISTMRRPDGLVWEEDGVVFEQGGRVWDQDNANLLVVLLVFAFLCIMLGTEAIKRINGR</sequence>
<keyword evidence="5" id="KW-1185">Reference proteome</keyword>
<feature type="non-terminal residue" evidence="4">
    <location>
        <position position="166"/>
    </location>
</feature>
<dbReference type="EMBL" id="NCSJ02000043">
    <property type="protein sequence ID" value="RFU32993.1"/>
    <property type="molecule type" value="Genomic_DNA"/>
</dbReference>
<proteinExistence type="predicted"/>
<feature type="chain" id="PRO_5017768329" evidence="3">
    <location>
        <begin position="19"/>
        <end position="166"/>
    </location>
</feature>
<dbReference type="AlphaFoldDB" id="A0A3E2HIL3"/>